<dbReference type="Gene3D" id="3.40.630.30">
    <property type="match status" value="1"/>
</dbReference>
<dbReference type="SUPFAM" id="SSF55729">
    <property type="entry name" value="Acyl-CoA N-acyltransferases (Nat)"/>
    <property type="match status" value="1"/>
</dbReference>
<reference evidence="2" key="1">
    <citation type="journal article" date="2014" name="Int. J. Syst. Evol. Microbiol.">
        <title>Complete genome sequence of Corynebacterium casei LMG S-19264T (=DSM 44701T), isolated from a smear-ripened cheese.</title>
        <authorList>
            <consortium name="US DOE Joint Genome Institute (JGI-PGF)"/>
            <person name="Walter F."/>
            <person name="Albersmeier A."/>
            <person name="Kalinowski J."/>
            <person name="Ruckert C."/>
        </authorList>
    </citation>
    <scope>NUCLEOTIDE SEQUENCE</scope>
    <source>
        <strain evidence="2">VKM B-1513</strain>
    </source>
</reference>
<reference evidence="2" key="2">
    <citation type="submission" date="2023-01" db="EMBL/GenBank/DDBJ databases">
        <authorList>
            <person name="Sun Q."/>
            <person name="Evtushenko L."/>
        </authorList>
    </citation>
    <scope>NUCLEOTIDE SEQUENCE</scope>
    <source>
        <strain evidence="2">VKM B-1513</strain>
    </source>
</reference>
<evidence type="ECO:0000259" key="1">
    <source>
        <dbReference type="Pfam" id="PF13480"/>
    </source>
</evidence>
<dbReference type="Proteomes" id="UP001143486">
    <property type="component" value="Unassembled WGS sequence"/>
</dbReference>
<comment type="caution">
    <text evidence="2">The sequence shown here is derived from an EMBL/GenBank/DDBJ whole genome shotgun (WGS) entry which is preliminary data.</text>
</comment>
<name>A0A9W6MLW6_9PROT</name>
<dbReference type="InterPro" id="IPR016181">
    <property type="entry name" value="Acyl_CoA_acyltransferase"/>
</dbReference>
<keyword evidence="3" id="KW-1185">Reference proteome</keyword>
<dbReference type="EMBL" id="BSFE01000001">
    <property type="protein sequence ID" value="GLK50950.1"/>
    <property type="molecule type" value="Genomic_DNA"/>
</dbReference>
<accession>A0A9W6MLW6</accession>
<dbReference type="Pfam" id="PF13480">
    <property type="entry name" value="Acetyltransf_6"/>
    <property type="match status" value="1"/>
</dbReference>
<dbReference type="RefSeq" id="WP_271185342.1">
    <property type="nucleotide sequence ID" value="NZ_BSFE01000001.1"/>
</dbReference>
<dbReference type="InterPro" id="IPR038740">
    <property type="entry name" value="BioF2-like_GNAT_dom"/>
</dbReference>
<proteinExistence type="predicted"/>
<dbReference type="AlphaFoldDB" id="A0A9W6MLW6"/>
<sequence>MSPLYSADIVRIDALTARQRAAWNAMRSSNFALASPYFALEFAEVMAAARNDTRALIVSRNGSPAAFLPLQLSRSGVARPVGGPLGDHHGLVTDTPDIDLDPLLKKAGFGVFAYNGALADQTSFLKHCDGPPEISWVSDLSRGYDAFIADCTAADAKAMRNIRARQRKLDELDADVVIRIDDRRPEALQALIDAKRDQYRRTHALDVFSVPWTLNVIDTLFERTDPALRGLLSTLEIDGQLAAAHFGMRSQTVLHYWFPVFWPDHAKLGPGLTLFLDMARSLAGDGITAIHLGPGEYDFKRRLSNAGFGVVTGQIRQPSLTTSLIAAGVNLDRFARSLPLGRFASWPGRAIRRLDKWAAMHAL</sequence>
<evidence type="ECO:0000313" key="3">
    <source>
        <dbReference type="Proteomes" id="UP001143486"/>
    </source>
</evidence>
<feature type="domain" description="BioF2-like acetyltransferase" evidence="1">
    <location>
        <begin position="157"/>
        <end position="301"/>
    </location>
</feature>
<gene>
    <name evidence="2" type="ORF">GCM10017621_04580</name>
</gene>
<organism evidence="2 3">
    <name type="scientific">Maricaulis virginensis</name>
    <dbReference type="NCBI Taxonomy" id="144022"/>
    <lineage>
        <taxon>Bacteria</taxon>
        <taxon>Pseudomonadati</taxon>
        <taxon>Pseudomonadota</taxon>
        <taxon>Alphaproteobacteria</taxon>
        <taxon>Maricaulales</taxon>
        <taxon>Maricaulaceae</taxon>
        <taxon>Maricaulis</taxon>
    </lineage>
</organism>
<evidence type="ECO:0000313" key="2">
    <source>
        <dbReference type="EMBL" id="GLK50950.1"/>
    </source>
</evidence>
<protein>
    <submittedName>
        <fullName evidence="2">Cellulose biosynthesis protein CelD</fullName>
    </submittedName>
</protein>